<keyword evidence="4 9" id="KW-0808">Transferase</keyword>
<dbReference type="Pfam" id="PF13720">
    <property type="entry name" value="Acetyltransf_11"/>
    <property type="match status" value="1"/>
</dbReference>
<dbReference type="InterPro" id="IPR029098">
    <property type="entry name" value="Acetyltransf_C"/>
</dbReference>
<dbReference type="NCBIfam" id="TIGR01852">
    <property type="entry name" value="lipid_A_lpxA"/>
    <property type="match status" value="1"/>
</dbReference>
<organism evidence="9 10">
    <name type="scientific">candidate division TA06 bacterium B3_TA06</name>
    <dbReference type="NCBI Taxonomy" id="2012487"/>
    <lineage>
        <taxon>Bacteria</taxon>
        <taxon>Bacteria division TA06</taxon>
    </lineage>
</organism>
<keyword evidence="6" id="KW-0443">Lipid metabolism</keyword>
<sequence>MSKIHPTAVLSAGARLHEGVSVGPYAVIEEDVIIGAETRILSHAVIKPHVRIGKNCMIAEHVVLGGLPQDTRFAGERSFLVLADNVTIREFATLHRATGEGEATKVGKGSYIMAYAHVSHNCKLGGQVTLANGVQLAGHVEVGEQAFLGGSSGVHQFVRIGRLAMLGAHSYLTQDLPPFLLGSGHPFHVAGVNRVGLERAGFPPELRRLIAKLCRMFYRDPRPRDKVLAELLPKERLIPEVAEFLNFIDSSRRGIRLKTRVR</sequence>
<dbReference type="GO" id="GO:0009245">
    <property type="term" value="P:lipid A biosynthetic process"/>
    <property type="evidence" value="ECO:0007669"/>
    <property type="project" value="UniProtKB-KW"/>
</dbReference>
<dbReference type="CDD" id="cd03351">
    <property type="entry name" value="LbH_UDP-GlcNAc_AT"/>
    <property type="match status" value="1"/>
</dbReference>
<evidence type="ECO:0000256" key="4">
    <source>
        <dbReference type="ARBA" id="ARBA00022679"/>
    </source>
</evidence>
<keyword evidence="7 9" id="KW-0012">Acyltransferase</keyword>
<dbReference type="InterPro" id="IPR001451">
    <property type="entry name" value="Hexapep"/>
</dbReference>
<keyword evidence="2" id="KW-0444">Lipid biosynthesis</keyword>
<keyword evidence="1" id="KW-0963">Cytoplasm</keyword>
<evidence type="ECO:0000256" key="7">
    <source>
        <dbReference type="ARBA" id="ARBA00023315"/>
    </source>
</evidence>
<evidence type="ECO:0000313" key="10">
    <source>
        <dbReference type="Proteomes" id="UP000317778"/>
    </source>
</evidence>
<evidence type="ECO:0000256" key="1">
    <source>
        <dbReference type="ARBA" id="ARBA00022490"/>
    </source>
</evidence>
<protein>
    <submittedName>
        <fullName evidence="9">Acyl-[acyl-carrier-protein]--UDP-N-acetylglucosamine O-acyltransferase</fullName>
    </submittedName>
</protein>
<name>A0A532V6B3_UNCT6</name>
<evidence type="ECO:0000259" key="8">
    <source>
        <dbReference type="Pfam" id="PF13720"/>
    </source>
</evidence>
<dbReference type="Gene3D" id="1.20.1180.10">
    <property type="entry name" value="Udp N-acetylglucosamine O-acyltransferase, C-terminal domain"/>
    <property type="match status" value="1"/>
</dbReference>
<dbReference type="GO" id="GO:0008780">
    <property type="term" value="F:acyl-[acyl-carrier-protein]-UDP-N-acetylglucosamine O-acyltransferase activity"/>
    <property type="evidence" value="ECO:0007669"/>
    <property type="project" value="InterPro"/>
</dbReference>
<dbReference type="Pfam" id="PF00132">
    <property type="entry name" value="Hexapep"/>
    <property type="match status" value="1"/>
</dbReference>
<evidence type="ECO:0000256" key="3">
    <source>
        <dbReference type="ARBA" id="ARBA00022556"/>
    </source>
</evidence>
<dbReference type="GO" id="GO:0016020">
    <property type="term" value="C:membrane"/>
    <property type="evidence" value="ECO:0007669"/>
    <property type="project" value="GOC"/>
</dbReference>
<dbReference type="InterPro" id="IPR037157">
    <property type="entry name" value="Acetyltransf_C_sf"/>
</dbReference>
<dbReference type="SUPFAM" id="SSF51161">
    <property type="entry name" value="Trimeric LpxA-like enzymes"/>
    <property type="match status" value="1"/>
</dbReference>
<dbReference type="InterPro" id="IPR011004">
    <property type="entry name" value="Trimer_LpxA-like_sf"/>
</dbReference>
<dbReference type="PIRSF" id="PIRSF000456">
    <property type="entry name" value="UDP-GlcNAc_acltr"/>
    <property type="match status" value="1"/>
</dbReference>
<gene>
    <name evidence="9" type="ORF">CEE36_06515</name>
</gene>
<dbReference type="AlphaFoldDB" id="A0A532V6B3"/>
<dbReference type="PROSITE" id="PS00101">
    <property type="entry name" value="HEXAPEP_TRANSFERASES"/>
    <property type="match status" value="1"/>
</dbReference>
<proteinExistence type="predicted"/>
<dbReference type="Proteomes" id="UP000317778">
    <property type="component" value="Unassembled WGS sequence"/>
</dbReference>
<evidence type="ECO:0000256" key="5">
    <source>
        <dbReference type="ARBA" id="ARBA00022737"/>
    </source>
</evidence>
<keyword evidence="5" id="KW-0677">Repeat</keyword>
<dbReference type="InterPro" id="IPR018357">
    <property type="entry name" value="Hexapep_transf_CS"/>
</dbReference>
<evidence type="ECO:0000256" key="2">
    <source>
        <dbReference type="ARBA" id="ARBA00022516"/>
    </source>
</evidence>
<feature type="domain" description="UDP N-acetylglucosamine O-acyltransferase C-terminal" evidence="8">
    <location>
        <begin position="175"/>
        <end position="255"/>
    </location>
</feature>
<dbReference type="EMBL" id="NJBO01000009">
    <property type="protein sequence ID" value="TKJ42731.1"/>
    <property type="molecule type" value="Genomic_DNA"/>
</dbReference>
<evidence type="ECO:0000313" key="9">
    <source>
        <dbReference type="EMBL" id="TKJ42731.1"/>
    </source>
</evidence>
<keyword evidence="3" id="KW-0441">Lipid A biosynthesis</keyword>
<dbReference type="Gene3D" id="2.160.10.10">
    <property type="entry name" value="Hexapeptide repeat proteins"/>
    <property type="match status" value="1"/>
</dbReference>
<dbReference type="NCBIfam" id="NF003657">
    <property type="entry name" value="PRK05289.1"/>
    <property type="match status" value="1"/>
</dbReference>
<dbReference type="PANTHER" id="PTHR43480">
    <property type="entry name" value="ACYL-[ACYL-CARRIER-PROTEIN]--UDP-N-ACETYLGLUCOSAMINE O-ACYLTRANSFERASE"/>
    <property type="match status" value="1"/>
</dbReference>
<evidence type="ECO:0000256" key="6">
    <source>
        <dbReference type="ARBA" id="ARBA00023098"/>
    </source>
</evidence>
<dbReference type="InterPro" id="IPR010137">
    <property type="entry name" value="Lipid_A_LpxA"/>
</dbReference>
<accession>A0A532V6B3</accession>
<reference evidence="9 10" key="1">
    <citation type="submission" date="2017-06" db="EMBL/GenBank/DDBJ databases">
        <title>Novel microbial phyla capable of carbon fixation and sulfur reduction in deep-sea sediments.</title>
        <authorList>
            <person name="Huang J."/>
            <person name="Baker B."/>
            <person name="Wang Y."/>
        </authorList>
    </citation>
    <scope>NUCLEOTIDE SEQUENCE [LARGE SCALE GENOMIC DNA]</scope>
    <source>
        <strain evidence="9">B3_TA06</strain>
    </source>
</reference>
<dbReference type="PANTHER" id="PTHR43480:SF1">
    <property type="entry name" value="ACYL-[ACYL-CARRIER-PROTEIN]--UDP-N-ACETYLGLUCOSAMINE O-ACYLTRANSFERASE, MITOCHONDRIAL-RELATED"/>
    <property type="match status" value="1"/>
</dbReference>
<comment type="caution">
    <text evidence="9">The sequence shown here is derived from an EMBL/GenBank/DDBJ whole genome shotgun (WGS) entry which is preliminary data.</text>
</comment>